<dbReference type="InterPro" id="IPR029021">
    <property type="entry name" value="Prot-tyrosine_phosphatase-like"/>
</dbReference>
<dbReference type="Pfam" id="PF14566">
    <property type="entry name" value="PTPlike_phytase"/>
    <property type="match status" value="3"/>
</dbReference>
<dbReference type="InterPro" id="IPR050561">
    <property type="entry name" value="PTP"/>
</dbReference>
<dbReference type="VEuPathDB" id="TriTrypDB:TvY486_0802860"/>
<sequence>MLSPHLSPYKTFGGRSKLPSIRKQRSSQVQGQANPSPPSADELRHLKQLLHTQQDRLKKQCRHLNDQNELAEKEKPRSEPVDGGRRDEMASASSLTTRSEVRGAPHSSSASLPVLRCTVSPLEEDKEVRELEENLSRREARLFRMKDKMERAWEGRSEATNQSVVWPPQPSVLSATNEQEVIEMATLVYNLSGVDNEIISGCRNRLGVGMPMLNPNAHVGAASVEDNLELNNLDDSNANYSATASVHCMSGTDPAFSPADPRVIMELVSCVRETMVLPPGEVNMARAGDVLSDKHVLRADRQETLRARKGPLGVISGAPYFRVVSKLNVAGVAQPKMSAVRTIINELSRAFEGLIVWVNLRDEPLVYINDEAYVVRPRSDPSMPMTIPHVTGRSIAQIDEKLKREVLKEASENNGNVSVYMEGNEGHMEDQWESVDSQHVHTLQDVFLHLNPNVAYFRRPITYSVGPQPQDFDFIMDICLDDPRSFIVYNCQTGRGRTSTMLIATSIVRFYQTFVHDAVFDTCLLRRDMRTFPFRTIKKIVSLIPNGKLHERRLMVLMDLFDKEYSVVEQIHTAFNTGSSSEEAVMYLKQYAYCLAFSYYCEQRIWNLAIKTPFSQWLSENNEIRLLISQIQMMEEEFREERIAMPVTENEEEEIVKIIRRRGGNVLSANRILCAVPMGVEDSHSINALRQLAPDVPIFTCGRLSEGGRCRLVSEVRRFFPEQKRIMWISIRSEPMVFINDIGFTLADYDNVNYAKRGIGISMHTSLQAIEQIEERLRRDVLLEAQEHKGEIILHRFDELGKRSALRVKVCSVRTPKAVTAEFAASTGITYHRVPMPFSREMLPVDFDPLLEHLSRYTDDHDAFIINDPVGATRATVALNILTMYRASRVRELRSIKSTDDLYQLLRVSEGSVVLPCVKMVGLSCVEGEEVPKVPMELRVASTICHMLTAGSLLRVTDAVMNFGGRGSRWNILDTLNTLKENIGFAAADKAKAVRQATSMARTYLLVLLSVIYMDSLKNYSLDEPFSVWLGSRVEVANIIETLEYKGESSLKYVGTSTSAESHVMNRRGDVLTANYALKADHFPGCQKKGIRPEICGAPNFRKVQAVNVYGVAIPTILGIHNILSLLGASHEPMKAYPGEQNDKDLFMAFAAPRLFDPRFQTEALSKPMRGYVVWVNLREEPILYVGDKPFVFRYLETPYVNVELTGISAQEVERVERKLREDVLREAEENNGMFLVHDEVTPGELVGTWEPASNETVKTLRDIYDDLVTQEYRVAFLRLPVTDEQSPSEKDFDALVAALLPRITTHMDRRETVSFVFNCQMGRGRTTTGMVVCCLLIGLVMPEYYEELDTIYNPLYQPEDSQLSRGDYSCILQLKRVLPGGRCAKHHVDVVIEACSRMQNLRTATEFFALQLTSPDVSEEQRGRAHHQGVHYLRRYFNLISFAAYLDEEYEPMRKQMRCTFEQWLRQRPELTKLCHSAALK</sequence>
<proteinExistence type="predicted"/>
<dbReference type="SMART" id="SM01301">
    <property type="entry name" value="PTPlike_phytase"/>
    <property type="match status" value="3"/>
</dbReference>
<dbReference type="Gene3D" id="3.90.190.10">
    <property type="entry name" value="Protein tyrosine phosphatase superfamily"/>
    <property type="match status" value="3"/>
</dbReference>
<organism evidence="2">
    <name type="scientific">Trypanosoma vivax (strain Y486)</name>
    <dbReference type="NCBI Taxonomy" id="1055687"/>
    <lineage>
        <taxon>Eukaryota</taxon>
        <taxon>Discoba</taxon>
        <taxon>Euglenozoa</taxon>
        <taxon>Kinetoplastea</taxon>
        <taxon>Metakinetoplastina</taxon>
        <taxon>Trypanosomatida</taxon>
        <taxon>Trypanosomatidae</taxon>
        <taxon>Trypanosoma</taxon>
        <taxon>Duttonella</taxon>
    </lineage>
</organism>
<evidence type="ECO:0000256" key="1">
    <source>
        <dbReference type="SAM" id="MobiDB-lite"/>
    </source>
</evidence>
<name>G0U0S7_TRYVY</name>
<feature type="region of interest" description="Disordered" evidence="1">
    <location>
        <begin position="1"/>
        <end position="111"/>
    </location>
</feature>
<evidence type="ECO:0000313" key="2">
    <source>
        <dbReference type="EMBL" id="CCC49677.1"/>
    </source>
</evidence>
<dbReference type="EMBL" id="HE573024">
    <property type="protein sequence ID" value="CCC49677.1"/>
    <property type="molecule type" value="Genomic_DNA"/>
</dbReference>
<gene>
    <name evidence="2" type="ORF">TVY486_0802860</name>
</gene>
<reference evidence="2" key="1">
    <citation type="journal article" date="2012" name="Proc. Natl. Acad. Sci. U.S.A.">
        <title>Antigenic diversity is generated by distinct evolutionary mechanisms in African trypanosome species.</title>
        <authorList>
            <person name="Jackson A.P."/>
            <person name="Berry A."/>
            <person name="Aslett M."/>
            <person name="Allison H.C."/>
            <person name="Burton P."/>
            <person name="Vavrova-Anderson J."/>
            <person name="Brown R."/>
            <person name="Browne H."/>
            <person name="Corton N."/>
            <person name="Hauser H."/>
            <person name="Gamble J."/>
            <person name="Gilderthorp R."/>
            <person name="Marcello L."/>
            <person name="McQuillan J."/>
            <person name="Otto T.D."/>
            <person name="Quail M.A."/>
            <person name="Sanders M.J."/>
            <person name="van Tonder A."/>
            <person name="Ginger M.L."/>
            <person name="Field M.C."/>
            <person name="Barry J.D."/>
            <person name="Hertz-Fowler C."/>
            <person name="Berriman M."/>
        </authorList>
    </citation>
    <scope>NUCLEOTIDE SEQUENCE</scope>
    <source>
        <strain evidence="2">Y486</strain>
    </source>
</reference>
<dbReference type="CDD" id="cd14496">
    <property type="entry name" value="PTP_paladin"/>
    <property type="match status" value="1"/>
</dbReference>
<evidence type="ECO:0008006" key="3">
    <source>
        <dbReference type="Google" id="ProtNLM"/>
    </source>
</evidence>
<dbReference type="SUPFAM" id="SSF52799">
    <property type="entry name" value="(Phosphotyrosine protein) phosphatases II"/>
    <property type="match status" value="3"/>
</dbReference>
<feature type="compositionally biased region" description="Basic and acidic residues" evidence="1">
    <location>
        <begin position="53"/>
        <end position="89"/>
    </location>
</feature>
<protein>
    <recommendedName>
        <fullName evidence="3">Inositol hexakisphosphate</fullName>
    </recommendedName>
</protein>
<dbReference type="PANTHER" id="PTHR23339">
    <property type="entry name" value="TYROSINE SPECIFIC PROTEIN PHOSPHATASE AND DUAL SPECIFICITY PROTEIN PHOSPHATASE"/>
    <property type="match status" value="1"/>
</dbReference>
<accession>G0U0S7</accession>
<dbReference type="OMA" id="VIPIWEE"/>
<dbReference type="FunFam" id="3.90.190.10:FF:000156">
    <property type="entry name" value="Inositol_hexakisphosphate"/>
    <property type="match status" value="1"/>
</dbReference>